<dbReference type="AlphaFoldDB" id="A0A444YA19"/>
<name>A0A444YA19_ARAHY</name>
<accession>A0A444YA19</accession>
<organism evidence="2 3">
    <name type="scientific">Arachis hypogaea</name>
    <name type="common">Peanut</name>
    <dbReference type="NCBI Taxonomy" id="3818"/>
    <lineage>
        <taxon>Eukaryota</taxon>
        <taxon>Viridiplantae</taxon>
        <taxon>Streptophyta</taxon>
        <taxon>Embryophyta</taxon>
        <taxon>Tracheophyta</taxon>
        <taxon>Spermatophyta</taxon>
        <taxon>Magnoliopsida</taxon>
        <taxon>eudicotyledons</taxon>
        <taxon>Gunneridae</taxon>
        <taxon>Pentapetalae</taxon>
        <taxon>rosids</taxon>
        <taxon>fabids</taxon>
        <taxon>Fabales</taxon>
        <taxon>Fabaceae</taxon>
        <taxon>Papilionoideae</taxon>
        <taxon>50 kb inversion clade</taxon>
        <taxon>dalbergioids sensu lato</taxon>
        <taxon>Dalbergieae</taxon>
        <taxon>Pterocarpus clade</taxon>
        <taxon>Arachis</taxon>
    </lineage>
</organism>
<comment type="caution">
    <text evidence="2">The sequence shown here is derived from an EMBL/GenBank/DDBJ whole genome shotgun (WGS) entry which is preliminary data.</text>
</comment>
<dbReference type="Proteomes" id="UP000289738">
    <property type="component" value="Chromosome B07"/>
</dbReference>
<feature type="compositionally biased region" description="Polar residues" evidence="1">
    <location>
        <begin position="193"/>
        <end position="203"/>
    </location>
</feature>
<reference evidence="2 3" key="1">
    <citation type="submission" date="2019-01" db="EMBL/GenBank/DDBJ databases">
        <title>Sequencing of cultivated peanut Arachis hypogaea provides insights into genome evolution and oil improvement.</title>
        <authorList>
            <person name="Chen X."/>
        </authorList>
    </citation>
    <scope>NUCLEOTIDE SEQUENCE [LARGE SCALE GENOMIC DNA]</scope>
    <source>
        <strain evidence="3">cv. Fuhuasheng</strain>
        <tissue evidence="2">Leaves</tissue>
    </source>
</reference>
<gene>
    <name evidence="2" type="ORF">Ahy_B07g086445</name>
</gene>
<proteinExistence type="predicted"/>
<sequence length="203" mass="22261">MPESMFLLIHHREKIDENTSEGVTFSSKKQIGVFNSILQKLEKCGKKCIKQVFFRIPISLRQCYVKFGKYEMLGNDDMRSSKISRFGRYGVVCDNVDLWGSAPNPPIGVIEGSSNAIPANLSVQADNIDDLGDVRTFGELATAMRAAPVLDGALEFIEARDKNLLTEAIGDDGLDSKLPIIGDDRDGEEDTTRASIAQAQSSS</sequence>
<keyword evidence="3" id="KW-1185">Reference proteome</keyword>
<dbReference type="EMBL" id="SDMP01000017">
    <property type="protein sequence ID" value="RYQ98677.1"/>
    <property type="molecule type" value="Genomic_DNA"/>
</dbReference>
<evidence type="ECO:0000256" key="1">
    <source>
        <dbReference type="SAM" id="MobiDB-lite"/>
    </source>
</evidence>
<protein>
    <submittedName>
        <fullName evidence="2">Uncharacterized protein</fullName>
    </submittedName>
</protein>
<feature type="region of interest" description="Disordered" evidence="1">
    <location>
        <begin position="178"/>
        <end position="203"/>
    </location>
</feature>
<evidence type="ECO:0000313" key="2">
    <source>
        <dbReference type="EMBL" id="RYQ98677.1"/>
    </source>
</evidence>
<evidence type="ECO:0000313" key="3">
    <source>
        <dbReference type="Proteomes" id="UP000289738"/>
    </source>
</evidence>